<accession>A0ABY3RGF8</accession>
<dbReference type="InterPro" id="IPR035897">
    <property type="entry name" value="Toll_tir_struct_dom_sf"/>
</dbReference>
<proteinExistence type="predicted"/>
<evidence type="ECO:0000313" key="2">
    <source>
        <dbReference type="EMBL" id="UFZ06511.1"/>
    </source>
</evidence>
<evidence type="ECO:0000259" key="1">
    <source>
        <dbReference type="PROSITE" id="PS50104"/>
    </source>
</evidence>
<dbReference type="InterPro" id="IPR000157">
    <property type="entry name" value="TIR_dom"/>
</dbReference>
<dbReference type="Gene3D" id="3.40.50.10140">
    <property type="entry name" value="Toll/interleukin-1 receptor homology (TIR) domain"/>
    <property type="match status" value="1"/>
</dbReference>
<sequence length="214" mass="24842">MPFQHPCFISYRNHDQSEIAERFITDLCEALRNELALRIEEDLFVDREGLRAGALYNPALARALCQSACMIVVYTPTYFSKRHTYCAREYRAMEALEQLRLGRLQRRLDREHGLIIPIVLRGEDLMPGAIKNNRHYYTFERFSLTSRSLARNATFEREIRNIAAAVHSRWQLFVPIADAITCDCDAFDLPSEAEIQPWLDQMIQPTSPFPFRAG</sequence>
<name>A0ABY3RGF8_9BRAD</name>
<dbReference type="RefSeq" id="WP_231325849.1">
    <property type="nucleotide sequence ID" value="NZ_CP088156.1"/>
</dbReference>
<dbReference type="Proteomes" id="UP001431010">
    <property type="component" value="Chromosome"/>
</dbReference>
<gene>
    <name evidence="2" type="ORF">LQG66_09530</name>
</gene>
<dbReference type="PROSITE" id="PS50104">
    <property type="entry name" value="TIR"/>
    <property type="match status" value="1"/>
</dbReference>
<reference evidence="2" key="1">
    <citation type="journal article" date="2024" name="Antonie Van Leeuwenhoek">
        <title>Bradyrhizobium ontarionense sp. nov., a novel bacterial symbiont isolated from Aeschynomene indica (Indian jointvetch), harbours photosynthesis, nitrogen fixation and nitrous oxide (N2O) reductase genes.</title>
        <authorList>
            <person name="Bromfield E.S.P."/>
            <person name="Cloutier S."/>
        </authorList>
    </citation>
    <scope>NUCLEOTIDE SEQUENCE</scope>
    <source>
        <strain evidence="2">A19</strain>
    </source>
</reference>
<dbReference type="SUPFAM" id="SSF52200">
    <property type="entry name" value="Toll/Interleukin receptor TIR domain"/>
    <property type="match status" value="1"/>
</dbReference>
<dbReference type="Pfam" id="PF13676">
    <property type="entry name" value="TIR_2"/>
    <property type="match status" value="1"/>
</dbReference>
<keyword evidence="3" id="KW-1185">Reference proteome</keyword>
<evidence type="ECO:0000313" key="3">
    <source>
        <dbReference type="Proteomes" id="UP001431010"/>
    </source>
</evidence>
<organism evidence="2 3">
    <name type="scientific">Bradyrhizobium ontarionense</name>
    <dbReference type="NCBI Taxonomy" id="2898149"/>
    <lineage>
        <taxon>Bacteria</taxon>
        <taxon>Pseudomonadati</taxon>
        <taxon>Pseudomonadota</taxon>
        <taxon>Alphaproteobacteria</taxon>
        <taxon>Hyphomicrobiales</taxon>
        <taxon>Nitrobacteraceae</taxon>
        <taxon>Bradyrhizobium</taxon>
    </lineage>
</organism>
<feature type="domain" description="TIR" evidence="1">
    <location>
        <begin position="3"/>
        <end position="163"/>
    </location>
</feature>
<keyword evidence="2" id="KW-0675">Receptor</keyword>
<dbReference type="EMBL" id="CP088156">
    <property type="protein sequence ID" value="UFZ06511.1"/>
    <property type="molecule type" value="Genomic_DNA"/>
</dbReference>
<protein>
    <submittedName>
        <fullName evidence="2">Toll/interleukin-1 receptor domain-containing protein</fullName>
    </submittedName>
</protein>